<accession>A0A9P5Z0V3</accession>
<dbReference type="SMART" id="SM00225">
    <property type="entry name" value="BTB"/>
    <property type="match status" value="1"/>
</dbReference>
<dbReference type="Pfam" id="PF00651">
    <property type="entry name" value="BTB"/>
    <property type="match status" value="1"/>
</dbReference>
<dbReference type="Proteomes" id="UP000807469">
    <property type="component" value="Unassembled WGS sequence"/>
</dbReference>
<dbReference type="Gene3D" id="3.30.710.10">
    <property type="entry name" value="Potassium Channel Kv1.1, Chain A"/>
    <property type="match status" value="1"/>
</dbReference>
<dbReference type="CDD" id="cd18186">
    <property type="entry name" value="BTB_POZ_ZBTB_KLHL-like"/>
    <property type="match status" value="1"/>
</dbReference>
<evidence type="ECO:0000256" key="1">
    <source>
        <dbReference type="SAM" id="Phobius"/>
    </source>
</evidence>
<name>A0A9P5Z0V3_9AGAR</name>
<comment type="caution">
    <text evidence="3">The sequence shown here is derived from an EMBL/GenBank/DDBJ whole genome shotgun (WGS) entry which is preliminary data.</text>
</comment>
<dbReference type="EMBL" id="MU155220">
    <property type="protein sequence ID" value="KAF9479074.1"/>
    <property type="molecule type" value="Genomic_DNA"/>
</dbReference>
<sequence length="287" mass="32661">MASQVKGKDGVFVLEHHPKYYIDAADLHIVTNKTLFRVHGYFFSRESPLFNKKLNPASPGDVRQGTNDSDPIVLEDVKPEEFEKLLWVFYNPKYSLYEASVDDWNCILNLADRWDFNEVKELAVRELQKKRELDIVTKMALYQKYKVDQRHLVPLYAALCKRDIPLTLEEAKVIGLEASILVNNSRERLRAKPSDGGRSPLPDGMEEADVFHTLEAQIGLQEGATAKFMAENMPSASLESRTWLVFGLSLLTFLLLLLSLFAVAIDLKRIRRLNGSKPKIGLNTNPK</sequence>
<dbReference type="SUPFAM" id="SSF54695">
    <property type="entry name" value="POZ domain"/>
    <property type="match status" value="1"/>
</dbReference>
<organism evidence="3 4">
    <name type="scientific">Pholiota conissans</name>
    <dbReference type="NCBI Taxonomy" id="109636"/>
    <lineage>
        <taxon>Eukaryota</taxon>
        <taxon>Fungi</taxon>
        <taxon>Dikarya</taxon>
        <taxon>Basidiomycota</taxon>
        <taxon>Agaricomycotina</taxon>
        <taxon>Agaricomycetes</taxon>
        <taxon>Agaricomycetidae</taxon>
        <taxon>Agaricales</taxon>
        <taxon>Agaricineae</taxon>
        <taxon>Strophariaceae</taxon>
        <taxon>Pholiota</taxon>
    </lineage>
</organism>
<feature type="transmembrane region" description="Helical" evidence="1">
    <location>
        <begin position="243"/>
        <end position="267"/>
    </location>
</feature>
<evidence type="ECO:0000313" key="3">
    <source>
        <dbReference type="EMBL" id="KAF9479074.1"/>
    </source>
</evidence>
<evidence type="ECO:0000313" key="4">
    <source>
        <dbReference type="Proteomes" id="UP000807469"/>
    </source>
</evidence>
<keyword evidence="1" id="KW-1133">Transmembrane helix</keyword>
<dbReference type="PROSITE" id="PS50097">
    <property type="entry name" value="BTB"/>
    <property type="match status" value="1"/>
</dbReference>
<feature type="domain" description="BTB" evidence="2">
    <location>
        <begin position="25"/>
        <end position="98"/>
    </location>
</feature>
<keyword evidence="4" id="KW-1185">Reference proteome</keyword>
<dbReference type="InterPro" id="IPR011333">
    <property type="entry name" value="SKP1/BTB/POZ_sf"/>
</dbReference>
<dbReference type="InterPro" id="IPR000210">
    <property type="entry name" value="BTB/POZ_dom"/>
</dbReference>
<dbReference type="AlphaFoldDB" id="A0A9P5Z0V3"/>
<reference evidence="3" key="1">
    <citation type="submission" date="2020-11" db="EMBL/GenBank/DDBJ databases">
        <authorList>
            <consortium name="DOE Joint Genome Institute"/>
            <person name="Ahrendt S."/>
            <person name="Riley R."/>
            <person name="Andreopoulos W."/>
            <person name="Labutti K."/>
            <person name="Pangilinan J."/>
            <person name="Ruiz-Duenas F.J."/>
            <person name="Barrasa J.M."/>
            <person name="Sanchez-Garcia M."/>
            <person name="Camarero S."/>
            <person name="Miyauchi S."/>
            <person name="Serrano A."/>
            <person name="Linde D."/>
            <person name="Babiker R."/>
            <person name="Drula E."/>
            <person name="Ayuso-Fernandez I."/>
            <person name="Pacheco R."/>
            <person name="Padilla G."/>
            <person name="Ferreira P."/>
            <person name="Barriuso J."/>
            <person name="Kellner H."/>
            <person name="Castanera R."/>
            <person name="Alfaro M."/>
            <person name="Ramirez L."/>
            <person name="Pisabarro A.G."/>
            <person name="Kuo A."/>
            <person name="Tritt A."/>
            <person name="Lipzen A."/>
            <person name="He G."/>
            <person name="Yan M."/>
            <person name="Ng V."/>
            <person name="Cullen D."/>
            <person name="Martin F."/>
            <person name="Rosso M.-N."/>
            <person name="Henrissat B."/>
            <person name="Hibbett D."/>
            <person name="Martinez A.T."/>
            <person name="Grigoriev I.V."/>
        </authorList>
    </citation>
    <scope>NUCLEOTIDE SEQUENCE</scope>
    <source>
        <strain evidence="3">CIRM-BRFM 674</strain>
    </source>
</reference>
<keyword evidence="1" id="KW-0812">Transmembrane</keyword>
<proteinExistence type="predicted"/>
<keyword evidence="1" id="KW-0472">Membrane</keyword>
<dbReference type="OrthoDB" id="9997739at2759"/>
<evidence type="ECO:0000259" key="2">
    <source>
        <dbReference type="PROSITE" id="PS50097"/>
    </source>
</evidence>
<protein>
    <recommendedName>
        <fullName evidence="2">BTB domain-containing protein</fullName>
    </recommendedName>
</protein>
<gene>
    <name evidence="3" type="ORF">BDN70DRAFT_879143</name>
</gene>